<dbReference type="GO" id="GO:0004176">
    <property type="term" value="F:ATP-dependent peptidase activity"/>
    <property type="evidence" value="ECO:0007669"/>
    <property type="project" value="InterPro"/>
</dbReference>
<sequence length="144" mass="16080">MKPMTLDEIRQRDLNRVCHHEAGHLVALTRLGGLGSITISEVENCDDLMLYGGRCQILMPPAAERGEVLVGLAGVIAEDLMYDIGVEAQEILEHIEESMSDSDARIASGYTPEDVERVLDLLRENWADVQLHANNQVSKWEVLR</sequence>
<proteinExistence type="predicted"/>
<comment type="caution">
    <text evidence="1">The sequence shown here is derived from an EMBL/GenBank/DDBJ whole genome shotgun (WGS) entry which is preliminary data.</text>
</comment>
<dbReference type="GO" id="GO:0004222">
    <property type="term" value="F:metalloendopeptidase activity"/>
    <property type="evidence" value="ECO:0007669"/>
    <property type="project" value="InterPro"/>
</dbReference>
<dbReference type="InterPro" id="IPR037219">
    <property type="entry name" value="Peptidase_M41-like"/>
</dbReference>
<evidence type="ECO:0008006" key="3">
    <source>
        <dbReference type="Google" id="ProtNLM"/>
    </source>
</evidence>
<dbReference type="GO" id="GO:0006508">
    <property type="term" value="P:proteolysis"/>
    <property type="evidence" value="ECO:0007669"/>
    <property type="project" value="InterPro"/>
</dbReference>
<name>A0A9X1N6Q8_9GAMM</name>
<dbReference type="SUPFAM" id="SSF140990">
    <property type="entry name" value="FtsH protease domain-like"/>
    <property type="match status" value="1"/>
</dbReference>
<reference evidence="1" key="1">
    <citation type="submission" date="2021-08" db="EMBL/GenBank/DDBJ databases">
        <title>Isolation and characterization of neutrophilic mixotrophic iron-oxidizing bacteria from deep-sea hydrothermal vents.</title>
        <authorList>
            <person name="He Y."/>
        </authorList>
    </citation>
    <scope>NUCLEOTIDE SEQUENCE</scope>
    <source>
        <strain evidence="1">IOP_13</strain>
    </source>
</reference>
<evidence type="ECO:0000313" key="2">
    <source>
        <dbReference type="Proteomes" id="UP001138989"/>
    </source>
</evidence>
<accession>A0A9X1N6Q8</accession>
<dbReference type="GO" id="GO:0005524">
    <property type="term" value="F:ATP binding"/>
    <property type="evidence" value="ECO:0007669"/>
    <property type="project" value="InterPro"/>
</dbReference>
<dbReference type="Proteomes" id="UP001138989">
    <property type="component" value="Unassembled WGS sequence"/>
</dbReference>
<keyword evidence="2" id="KW-1185">Reference proteome</keyword>
<evidence type="ECO:0000313" key="1">
    <source>
        <dbReference type="EMBL" id="MCD1609852.1"/>
    </source>
</evidence>
<organism evidence="1 2">
    <name type="scientific">Stutzerimonas kunmingensis</name>
    <dbReference type="NCBI Taxonomy" id="1211807"/>
    <lineage>
        <taxon>Bacteria</taxon>
        <taxon>Pseudomonadati</taxon>
        <taxon>Pseudomonadota</taxon>
        <taxon>Gammaproteobacteria</taxon>
        <taxon>Pseudomonadales</taxon>
        <taxon>Pseudomonadaceae</taxon>
        <taxon>Stutzerimonas</taxon>
    </lineage>
</organism>
<gene>
    <name evidence="1" type="ORF">K7H17_18525</name>
</gene>
<protein>
    <recommendedName>
        <fullName evidence="3">Peptidase M41 domain-containing protein</fullName>
    </recommendedName>
</protein>
<dbReference type="AlphaFoldDB" id="A0A9X1N6Q8"/>
<dbReference type="EMBL" id="JAINWF010000013">
    <property type="protein sequence ID" value="MCD1609852.1"/>
    <property type="molecule type" value="Genomic_DNA"/>
</dbReference>
<dbReference type="RefSeq" id="WP_102833293.1">
    <property type="nucleotide sequence ID" value="NZ_DAMBQT010000001.1"/>
</dbReference>